<evidence type="ECO:0000256" key="5">
    <source>
        <dbReference type="ARBA" id="ARBA00023015"/>
    </source>
</evidence>
<dbReference type="Pfam" id="PF00072">
    <property type="entry name" value="Response_reg"/>
    <property type="match status" value="1"/>
</dbReference>
<evidence type="ECO:0000313" key="11">
    <source>
        <dbReference type="EMBL" id="MFD2117829.1"/>
    </source>
</evidence>
<dbReference type="PANTHER" id="PTHR42713">
    <property type="entry name" value="HISTIDINE KINASE-RELATED"/>
    <property type="match status" value="1"/>
</dbReference>
<sequence>MIKVLVVDDDHLVRKGLISVLPWNRYKMEVVGEANNGDAALKFMEENAVDLLITDIAMPVMNGLELIRIVNEQFPHIKTIVLTLHQDFEFIQDALRQGVIDYIAKIELETDKLDEVIQRIYDRYWNEKKQDERENMIQHLSNEQIDEMVVVFAPLGSLTITALEQTITEGTWEELDAYSWLWLPTTNSLLDCQSVCEKITIHYPRLLIGWLMESNDIAYSEMKQTLRRHGLKYFFYQCTAPGEWVKASIVTIKESGQVITEEQLLEHKQWWISLDWMHNDQIYHNRLQQLKEMQLPIAHLNQLMLEIVVHWNKQYSFIFKGDITVPTTFICWQQYVDWLAQLREQSAAVTKTTYSSEVTACIMRALKIVEEELADSLVAGIVAQRVNLSRSYFNQCFKDIVGLSFNEYVQQQRMKQAQNFLLRTNRSIRWISEQCGYTDEKYFSKLFRDIVGITPSEFRRRK</sequence>
<evidence type="ECO:0000313" key="12">
    <source>
        <dbReference type="Proteomes" id="UP001597362"/>
    </source>
</evidence>
<dbReference type="SMART" id="SM00448">
    <property type="entry name" value="REC"/>
    <property type="match status" value="1"/>
</dbReference>
<dbReference type="EMBL" id="JBHUHO010000047">
    <property type="protein sequence ID" value="MFD2117829.1"/>
    <property type="molecule type" value="Genomic_DNA"/>
</dbReference>
<keyword evidence="5" id="KW-0805">Transcription regulation</keyword>
<feature type="modified residue" description="4-aspartylphosphate" evidence="8">
    <location>
        <position position="55"/>
    </location>
</feature>
<comment type="subcellular location">
    <subcellularLocation>
        <location evidence="1">Cytoplasm</location>
    </subcellularLocation>
</comment>
<keyword evidence="12" id="KW-1185">Reference proteome</keyword>
<gene>
    <name evidence="11" type="ORF">ACFSJH_19025</name>
</gene>
<dbReference type="SUPFAM" id="SSF52172">
    <property type="entry name" value="CheY-like"/>
    <property type="match status" value="1"/>
</dbReference>
<name>A0ABW4YQR7_9BACL</name>
<dbReference type="InterPro" id="IPR018060">
    <property type="entry name" value="HTH_AraC"/>
</dbReference>
<dbReference type="InterPro" id="IPR009057">
    <property type="entry name" value="Homeodomain-like_sf"/>
</dbReference>
<dbReference type="InterPro" id="IPR011006">
    <property type="entry name" value="CheY-like_superfamily"/>
</dbReference>
<dbReference type="SMART" id="SM00342">
    <property type="entry name" value="HTH_ARAC"/>
    <property type="match status" value="1"/>
</dbReference>
<evidence type="ECO:0000256" key="4">
    <source>
        <dbReference type="ARBA" id="ARBA00023012"/>
    </source>
</evidence>
<dbReference type="Pfam" id="PF12833">
    <property type="entry name" value="HTH_18"/>
    <property type="match status" value="1"/>
</dbReference>
<keyword evidence="6" id="KW-0238">DNA-binding</keyword>
<dbReference type="Gene3D" id="1.10.10.60">
    <property type="entry name" value="Homeodomain-like"/>
    <property type="match status" value="2"/>
</dbReference>
<accession>A0ABW4YQR7</accession>
<comment type="caution">
    <text evidence="11">The sequence shown here is derived from an EMBL/GenBank/DDBJ whole genome shotgun (WGS) entry which is preliminary data.</text>
</comment>
<dbReference type="CDD" id="cd17536">
    <property type="entry name" value="REC_YesN-like"/>
    <property type="match status" value="1"/>
</dbReference>
<evidence type="ECO:0000256" key="2">
    <source>
        <dbReference type="ARBA" id="ARBA00022490"/>
    </source>
</evidence>
<dbReference type="PROSITE" id="PS00041">
    <property type="entry name" value="HTH_ARAC_FAMILY_1"/>
    <property type="match status" value="1"/>
</dbReference>
<dbReference type="Proteomes" id="UP001597362">
    <property type="component" value="Unassembled WGS sequence"/>
</dbReference>
<dbReference type="PANTHER" id="PTHR42713:SF3">
    <property type="entry name" value="TRANSCRIPTIONAL REGULATORY PROTEIN HPTR"/>
    <property type="match status" value="1"/>
</dbReference>
<evidence type="ECO:0000256" key="8">
    <source>
        <dbReference type="PROSITE-ProRule" id="PRU00169"/>
    </source>
</evidence>
<evidence type="ECO:0000256" key="1">
    <source>
        <dbReference type="ARBA" id="ARBA00004496"/>
    </source>
</evidence>
<dbReference type="PROSITE" id="PS01124">
    <property type="entry name" value="HTH_ARAC_FAMILY_2"/>
    <property type="match status" value="1"/>
</dbReference>
<dbReference type="InterPro" id="IPR018062">
    <property type="entry name" value="HTH_AraC-typ_CS"/>
</dbReference>
<dbReference type="Gene3D" id="3.40.50.2300">
    <property type="match status" value="1"/>
</dbReference>
<evidence type="ECO:0000256" key="7">
    <source>
        <dbReference type="ARBA" id="ARBA00023163"/>
    </source>
</evidence>
<dbReference type="InterPro" id="IPR001789">
    <property type="entry name" value="Sig_transdc_resp-reg_receiver"/>
</dbReference>
<dbReference type="RefSeq" id="WP_377775147.1">
    <property type="nucleotide sequence ID" value="NZ_JBHUHO010000047.1"/>
</dbReference>
<reference evidence="12" key="1">
    <citation type="journal article" date="2019" name="Int. J. Syst. Evol. Microbiol.">
        <title>The Global Catalogue of Microorganisms (GCM) 10K type strain sequencing project: providing services to taxonomists for standard genome sequencing and annotation.</title>
        <authorList>
            <consortium name="The Broad Institute Genomics Platform"/>
            <consortium name="The Broad Institute Genome Sequencing Center for Infectious Disease"/>
            <person name="Wu L."/>
            <person name="Ma J."/>
        </authorList>
    </citation>
    <scope>NUCLEOTIDE SEQUENCE [LARGE SCALE GENOMIC DNA]</scope>
    <source>
        <strain evidence="12">GH52</strain>
    </source>
</reference>
<evidence type="ECO:0000259" key="9">
    <source>
        <dbReference type="PROSITE" id="PS01124"/>
    </source>
</evidence>
<keyword evidence="7" id="KW-0804">Transcription</keyword>
<feature type="domain" description="Response regulatory" evidence="10">
    <location>
        <begin position="3"/>
        <end position="120"/>
    </location>
</feature>
<evidence type="ECO:0000256" key="3">
    <source>
        <dbReference type="ARBA" id="ARBA00022553"/>
    </source>
</evidence>
<organism evidence="11 12">
    <name type="scientific">Paenibacillus yanchengensis</name>
    <dbReference type="NCBI Taxonomy" id="2035833"/>
    <lineage>
        <taxon>Bacteria</taxon>
        <taxon>Bacillati</taxon>
        <taxon>Bacillota</taxon>
        <taxon>Bacilli</taxon>
        <taxon>Bacillales</taxon>
        <taxon>Paenibacillaceae</taxon>
        <taxon>Paenibacillus</taxon>
    </lineage>
</organism>
<keyword evidence="4" id="KW-0902">Two-component regulatory system</keyword>
<dbReference type="PRINTS" id="PR00032">
    <property type="entry name" value="HTHARAC"/>
</dbReference>
<feature type="domain" description="HTH araC/xylS-type" evidence="9">
    <location>
        <begin position="363"/>
        <end position="461"/>
    </location>
</feature>
<keyword evidence="2" id="KW-0963">Cytoplasm</keyword>
<dbReference type="InterPro" id="IPR020449">
    <property type="entry name" value="Tscrpt_reg_AraC-type_HTH"/>
</dbReference>
<evidence type="ECO:0000259" key="10">
    <source>
        <dbReference type="PROSITE" id="PS50110"/>
    </source>
</evidence>
<dbReference type="InterPro" id="IPR051552">
    <property type="entry name" value="HptR"/>
</dbReference>
<dbReference type="SUPFAM" id="SSF46689">
    <property type="entry name" value="Homeodomain-like"/>
    <property type="match status" value="2"/>
</dbReference>
<proteinExistence type="predicted"/>
<evidence type="ECO:0000256" key="6">
    <source>
        <dbReference type="ARBA" id="ARBA00023125"/>
    </source>
</evidence>
<dbReference type="PROSITE" id="PS50110">
    <property type="entry name" value="RESPONSE_REGULATORY"/>
    <property type="match status" value="1"/>
</dbReference>
<keyword evidence="3 8" id="KW-0597">Phosphoprotein</keyword>
<protein>
    <submittedName>
        <fullName evidence="11">Response regulator</fullName>
    </submittedName>
</protein>